<dbReference type="AlphaFoldDB" id="A0A1E3JGV2"/>
<gene>
    <name evidence="2" type="ORF">I350_06698</name>
</gene>
<comment type="caution">
    <text evidence="2">The sequence shown here is derived from an EMBL/GenBank/DDBJ whole genome shotgun (WGS) entry which is preliminary data.</text>
</comment>
<evidence type="ECO:0008006" key="4">
    <source>
        <dbReference type="Google" id="ProtNLM"/>
    </source>
</evidence>
<dbReference type="Gene3D" id="3.30.559.10">
    <property type="entry name" value="Chloramphenicol acetyltransferase-like domain"/>
    <property type="match status" value="2"/>
</dbReference>
<feature type="region of interest" description="Disordered" evidence="1">
    <location>
        <begin position="21"/>
        <end position="45"/>
    </location>
</feature>
<sequence>MQVDEQLYLLGVLDMGSSTSQAAEPRSEVMLPNSPSEDPAAHPEAHNWPYHRHAEDIMNKAEQRIPVSDLGLMAYLTVPAVLVFDGLIDDTRLVRAIELLTGVWPTLAGRYKSVGEGDKTKFSIELTNSPIPFETQTLERDRAFPDDYVLQPTLDPYLPPMGSNIRYPNTDNYLFAVRLTTLVPANKSVLGIQLCHLATDATVGRNLLKLFDALYTLGEAALDSSDPKVMMPTFFPVSGVEPLPASEHNLTDDEVFGFPSKPFRKSIQIYVADATTSSRVALRFTKSELQALRDQYQLDFAVKLSTQDALSAWWVSLLNNVGVNVETLVYLFEVSLDLKRPAWFDVLIQANSSANGASAIPPSPPTFPPNLPSLAAVVLSVTPIDISAVKTPGRVAQAIREHITKLRSSENDEALHWISRTSRHLYELAIQDRDMVFPGDEENQTTKFAIVNSNIRFRIISSLLFLVFSEFFRANLQEGDEKGDKVEVYFNVPNEQAEKAREIVECDRAKWAAAQPA</sequence>
<evidence type="ECO:0000313" key="2">
    <source>
        <dbReference type="EMBL" id="ODO00073.1"/>
    </source>
</evidence>
<accession>A0A1E3JGV2</accession>
<dbReference type="EMBL" id="MEKH01000011">
    <property type="protein sequence ID" value="ODO00073.1"/>
    <property type="molecule type" value="Genomic_DNA"/>
</dbReference>
<reference evidence="2 3" key="1">
    <citation type="submission" date="2016-06" db="EMBL/GenBank/DDBJ databases">
        <title>Evolution of pathogenesis and genome organization in the Tremellales.</title>
        <authorList>
            <person name="Cuomo C."/>
            <person name="Litvintseva A."/>
            <person name="Heitman J."/>
            <person name="Chen Y."/>
            <person name="Sun S."/>
            <person name="Springer D."/>
            <person name="Dromer F."/>
            <person name="Young S."/>
            <person name="Zeng Q."/>
            <person name="Chapman S."/>
            <person name="Gujja S."/>
            <person name="Saif S."/>
            <person name="Birren B."/>
        </authorList>
    </citation>
    <scope>NUCLEOTIDE SEQUENCE [LARGE SCALE GENOMIC DNA]</scope>
    <source>
        <strain evidence="2 3">CBS 6273</strain>
    </source>
</reference>
<protein>
    <recommendedName>
        <fullName evidence="4">Condensation domain-containing protein</fullName>
    </recommendedName>
</protein>
<dbReference type="InterPro" id="IPR023213">
    <property type="entry name" value="CAT-like_dom_sf"/>
</dbReference>
<organism evidence="2 3">
    <name type="scientific">Cryptococcus amylolentus CBS 6273</name>
    <dbReference type="NCBI Taxonomy" id="1296118"/>
    <lineage>
        <taxon>Eukaryota</taxon>
        <taxon>Fungi</taxon>
        <taxon>Dikarya</taxon>
        <taxon>Basidiomycota</taxon>
        <taxon>Agaricomycotina</taxon>
        <taxon>Tremellomycetes</taxon>
        <taxon>Tremellales</taxon>
        <taxon>Cryptococcaceae</taxon>
        <taxon>Cryptococcus</taxon>
    </lineage>
</organism>
<proteinExistence type="predicted"/>
<name>A0A1E3JGV2_9TREE</name>
<dbReference type="Proteomes" id="UP000095149">
    <property type="component" value="Unassembled WGS sequence"/>
</dbReference>
<evidence type="ECO:0000313" key="3">
    <source>
        <dbReference type="Proteomes" id="UP000095149"/>
    </source>
</evidence>
<evidence type="ECO:0000256" key="1">
    <source>
        <dbReference type="SAM" id="MobiDB-lite"/>
    </source>
</evidence>